<dbReference type="SUPFAM" id="SSF110916">
    <property type="entry name" value="Peptidyl-tRNA hydrolase domain-like"/>
    <property type="match status" value="1"/>
</dbReference>
<dbReference type="PROSITE" id="PS00745">
    <property type="entry name" value="RF_PROK_I"/>
    <property type="match status" value="1"/>
</dbReference>
<evidence type="ECO:0000256" key="1">
    <source>
        <dbReference type="ARBA" id="ARBA00013260"/>
    </source>
</evidence>
<protein>
    <recommendedName>
        <fullName evidence="3">Large ribosomal subunit protein mL62</fullName>
        <ecNumber evidence="1">3.1.1.29</ecNumber>
    </recommendedName>
    <alternativeName>
        <fullName evidence="4">Peptidyl-tRNA hydrolase ICT1, mitochondrial</fullName>
    </alternativeName>
</protein>
<evidence type="ECO:0000256" key="3">
    <source>
        <dbReference type="ARBA" id="ARBA00039441"/>
    </source>
</evidence>
<accession>A0A023FXB0</accession>
<feature type="region of interest" description="Disordered" evidence="5">
    <location>
        <begin position="156"/>
        <end position="188"/>
    </location>
</feature>
<evidence type="ECO:0000256" key="4">
    <source>
        <dbReference type="ARBA" id="ARBA00041531"/>
    </source>
</evidence>
<dbReference type="NCBIfam" id="NF006718">
    <property type="entry name" value="PRK09256.1"/>
    <property type="match status" value="1"/>
</dbReference>
<dbReference type="AlphaFoldDB" id="A0A023FXB0"/>
<dbReference type="Pfam" id="PF00472">
    <property type="entry name" value="RF-1"/>
    <property type="match status" value="1"/>
</dbReference>
<dbReference type="GO" id="GO:0016150">
    <property type="term" value="F:translation release factor activity, codon nonspecific"/>
    <property type="evidence" value="ECO:0007669"/>
    <property type="project" value="TreeGrafter"/>
</dbReference>
<dbReference type="Gene3D" id="3.30.160.20">
    <property type="match status" value="1"/>
</dbReference>
<feature type="compositionally biased region" description="Basic and acidic residues" evidence="5">
    <location>
        <begin position="41"/>
        <end position="56"/>
    </location>
</feature>
<evidence type="ECO:0000256" key="2">
    <source>
        <dbReference type="ARBA" id="ARBA00038225"/>
    </source>
</evidence>
<dbReference type="InterPro" id="IPR000352">
    <property type="entry name" value="Pep_chain_release_fac_I"/>
</dbReference>
<evidence type="ECO:0000259" key="6">
    <source>
        <dbReference type="PROSITE" id="PS00745"/>
    </source>
</evidence>
<comment type="similarity">
    <text evidence="2">Belongs to the prokaryotic/mitochondrial release factor family. Mitochondrion-specific ribosomal protein mL62 subfamily.</text>
</comment>
<dbReference type="EC" id="3.1.1.29" evidence="1"/>
<dbReference type="GO" id="GO:0005762">
    <property type="term" value="C:mitochondrial large ribosomal subunit"/>
    <property type="evidence" value="ECO:0007669"/>
    <property type="project" value="TreeGrafter"/>
</dbReference>
<reference evidence="7" key="1">
    <citation type="submission" date="2014-03" db="EMBL/GenBank/DDBJ databases">
        <title>The sialotranscriptome of Amblyomma triste, Amblyomma parvum and Amblyomma cajennense ticks, uncovered by 454-based RNA-seq.</title>
        <authorList>
            <person name="Garcia G.R."/>
            <person name="Gardinassi L.G."/>
            <person name="Ribeiro J.M."/>
            <person name="Anatrielo E."/>
            <person name="Ferreira B.R."/>
            <person name="Moreira H.N."/>
            <person name="Mafra C."/>
            <person name="Olegario M.M."/>
            <person name="Szabo P.J."/>
            <person name="Miranda-Santos I.K."/>
            <person name="Maruyama S.R."/>
        </authorList>
    </citation>
    <scope>NUCLEOTIDE SEQUENCE</scope>
    <source>
        <strain evidence="7">Araguapaz</strain>
        <tissue evidence="7">Salivary glands</tissue>
    </source>
</reference>
<dbReference type="PANTHER" id="PTHR11075">
    <property type="entry name" value="PEPTIDE CHAIN RELEASE FACTOR"/>
    <property type="match status" value="1"/>
</dbReference>
<proteinExistence type="evidence at transcript level"/>
<keyword evidence="7" id="KW-0378">Hydrolase</keyword>
<dbReference type="GO" id="GO:0004045">
    <property type="term" value="F:peptidyl-tRNA hydrolase activity"/>
    <property type="evidence" value="ECO:0007669"/>
    <property type="project" value="UniProtKB-EC"/>
</dbReference>
<evidence type="ECO:0000256" key="5">
    <source>
        <dbReference type="SAM" id="MobiDB-lite"/>
    </source>
</evidence>
<sequence>MHASRMGTMTARRLALGTVLGHRSLVDNLWAHSHRLSTGRHTADPPAHDKKEREDQDAAFQGHIPEGELEISYSRSSGPGGQNVNKVNSKVEIRFHLETASWIPSAGRERLKTQWGHLVNRRGQLVLSCEEQRSQYANTRICLERLRALVSEACSPPPAGPDAATQQFHEQRRARASARRVDEKRARTQWRRLMQPPRIL</sequence>
<dbReference type="InterPro" id="IPR052104">
    <property type="entry name" value="Mito_Release_Factor_mL62"/>
</dbReference>
<dbReference type="GO" id="GO:0070126">
    <property type="term" value="P:mitochondrial translational termination"/>
    <property type="evidence" value="ECO:0007669"/>
    <property type="project" value="TreeGrafter"/>
</dbReference>
<organism evidence="7">
    <name type="scientific">Amblyomma parvum</name>
    <name type="common">South American tick</name>
    <dbReference type="NCBI Taxonomy" id="251391"/>
    <lineage>
        <taxon>Eukaryota</taxon>
        <taxon>Metazoa</taxon>
        <taxon>Ecdysozoa</taxon>
        <taxon>Arthropoda</taxon>
        <taxon>Chelicerata</taxon>
        <taxon>Arachnida</taxon>
        <taxon>Acari</taxon>
        <taxon>Parasitiformes</taxon>
        <taxon>Ixodida</taxon>
        <taxon>Ixodoidea</taxon>
        <taxon>Ixodidae</taxon>
        <taxon>Amblyomminae</taxon>
        <taxon>Amblyomma</taxon>
    </lineage>
</organism>
<feature type="compositionally biased region" description="Basic and acidic residues" evidence="5">
    <location>
        <begin position="169"/>
        <end position="186"/>
    </location>
</feature>
<feature type="region of interest" description="Disordered" evidence="5">
    <location>
        <begin position="37"/>
        <end position="57"/>
    </location>
</feature>
<evidence type="ECO:0000313" key="7">
    <source>
        <dbReference type="EMBL" id="JAC25345.1"/>
    </source>
</evidence>
<name>A0A023FXB0_AMBPA</name>
<feature type="domain" description="Prokaryotic-type class I peptide chain release factors" evidence="6">
    <location>
        <begin position="75"/>
        <end position="91"/>
    </location>
</feature>
<dbReference type="EMBL" id="GBBL01001975">
    <property type="protein sequence ID" value="JAC25345.1"/>
    <property type="molecule type" value="mRNA"/>
</dbReference>
<dbReference type="PANTHER" id="PTHR11075:SF54">
    <property type="entry name" value="LARGE RIBOSOMAL SUBUNIT PROTEIN ML62"/>
    <property type="match status" value="1"/>
</dbReference>